<keyword evidence="1" id="KW-0812">Transmembrane</keyword>
<keyword evidence="1" id="KW-0472">Membrane</keyword>
<gene>
    <name evidence="2" type="ORF">BP01DRAFT_49835</name>
</gene>
<organism evidence="2 3">
    <name type="scientific">Aspergillus saccharolyticus JOP 1030-1</name>
    <dbReference type="NCBI Taxonomy" id="1450539"/>
    <lineage>
        <taxon>Eukaryota</taxon>
        <taxon>Fungi</taxon>
        <taxon>Dikarya</taxon>
        <taxon>Ascomycota</taxon>
        <taxon>Pezizomycotina</taxon>
        <taxon>Eurotiomycetes</taxon>
        <taxon>Eurotiomycetidae</taxon>
        <taxon>Eurotiales</taxon>
        <taxon>Aspergillaceae</taxon>
        <taxon>Aspergillus</taxon>
        <taxon>Aspergillus subgen. Circumdati</taxon>
    </lineage>
</organism>
<proteinExistence type="predicted"/>
<evidence type="ECO:0000256" key="1">
    <source>
        <dbReference type="SAM" id="Phobius"/>
    </source>
</evidence>
<dbReference type="Proteomes" id="UP000248349">
    <property type="component" value="Unassembled WGS sequence"/>
</dbReference>
<keyword evidence="3" id="KW-1185">Reference proteome</keyword>
<evidence type="ECO:0000313" key="2">
    <source>
        <dbReference type="EMBL" id="PYH45356.1"/>
    </source>
</evidence>
<protein>
    <submittedName>
        <fullName evidence="2">Uncharacterized protein</fullName>
    </submittedName>
</protein>
<feature type="transmembrane region" description="Helical" evidence="1">
    <location>
        <begin position="82"/>
        <end position="107"/>
    </location>
</feature>
<dbReference type="GeneID" id="37081134"/>
<dbReference type="AlphaFoldDB" id="A0A318ZCZ4"/>
<evidence type="ECO:0000313" key="3">
    <source>
        <dbReference type="Proteomes" id="UP000248349"/>
    </source>
</evidence>
<accession>A0A318ZCZ4</accession>
<keyword evidence="1" id="KW-1133">Transmembrane helix</keyword>
<sequence>MGEGSSGASFTRFASRARLKFPVWLAIQGMNHRQGYIQGCYRSGLLGFIGIRSSLRAALGCLRRNRSQYLLKRKTGCVRPDFVLTILLFLFPEFAVSKFVPLLFFFLKTWMIEL</sequence>
<reference evidence="2 3" key="1">
    <citation type="submission" date="2016-12" db="EMBL/GenBank/DDBJ databases">
        <title>The genomes of Aspergillus section Nigri reveals drivers in fungal speciation.</title>
        <authorList>
            <consortium name="DOE Joint Genome Institute"/>
            <person name="Vesth T.C."/>
            <person name="Nybo J."/>
            <person name="Theobald S."/>
            <person name="Brandl J."/>
            <person name="Frisvad J.C."/>
            <person name="Nielsen K.F."/>
            <person name="Lyhne E.K."/>
            <person name="Kogle M.E."/>
            <person name="Kuo A."/>
            <person name="Riley R."/>
            <person name="Clum A."/>
            <person name="Nolan M."/>
            <person name="Lipzen A."/>
            <person name="Salamov A."/>
            <person name="Henrissat B."/>
            <person name="Wiebenga A."/>
            <person name="De Vries R.P."/>
            <person name="Grigoriev I.V."/>
            <person name="Mortensen U.H."/>
            <person name="Andersen M.R."/>
            <person name="Baker S.E."/>
        </authorList>
    </citation>
    <scope>NUCLEOTIDE SEQUENCE [LARGE SCALE GENOMIC DNA]</scope>
    <source>
        <strain evidence="2 3">JOP 1030-1</strain>
    </source>
</reference>
<dbReference type="EMBL" id="KZ821232">
    <property type="protein sequence ID" value="PYH45356.1"/>
    <property type="molecule type" value="Genomic_DNA"/>
</dbReference>
<dbReference type="RefSeq" id="XP_025431338.1">
    <property type="nucleotide sequence ID" value="XM_025579905.1"/>
</dbReference>
<name>A0A318ZCZ4_9EURO</name>